<proteinExistence type="predicted"/>
<evidence type="ECO:0000313" key="5">
    <source>
        <dbReference type="Proteomes" id="UP001057134"/>
    </source>
</evidence>
<reference evidence="4" key="1">
    <citation type="submission" date="2018-02" db="EMBL/GenBank/DDBJ databases">
        <authorList>
            <person name="Kim S.-K."/>
            <person name="Jung H.-I."/>
            <person name="Lee S.-W."/>
        </authorList>
    </citation>
    <scope>NUCLEOTIDE SEQUENCE</scope>
    <source>
        <strain evidence="4">SK3146</strain>
    </source>
</reference>
<protein>
    <recommendedName>
        <fullName evidence="6">Copper amine oxidase</fullName>
    </recommendedName>
</protein>
<evidence type="ECO:0000313" key="4">
    <source>
        <dbReference type="EMBL" id="UQZ84406.1"/>
    </source>
</evidence>
<feature type="domain" description="Phosphodiester glycosidase" evidence="3">
    <location>
        <begin position="234"/>
        <end position="407"/>
    </location>
</feature>
<dbReference type="InterPro" id="IPR018711">
    <property type="entry name" value="NAGPA"/>
</dbReference>
<evidence type="ECO:0000259" key="2">
    <source>
        <dbReference type="Pfam" id="PF07833"/>
    </source>
</evidence>
<dbReference type="EMBL" id="CP027059">
    <property type="protein sequence ID" value="UQZ84406.1"/>
    <property type="molecule type" value="Genomic_DNA"/>
</dbReference>
<dbReference type="InterPro" id="IPR012854">
    <property type="entry name" value="Cu_amine_oxidase-like_N"/>
</dbReference>
<dbReference type="InterPro" id="IPR036582">
    <property type="entry name" value="Mao_N_sf"/>
</dbReference>
<keyword evidence="5" id="KW-1185">Reference proteome</keyword>
<organism evidence="4 5">
    <name type="scientific">Paenibacillus konkukensis</name>
    <dbReference type="NCBI Taxonomy" id="2020716"/>
    <lineage>
        <taxon>Bacteria</taxon>
        <taxon>Bacillati</taxon>
        <taxon>Bacillota</taxon>
        <taxon>Bacilli</taxon>
        <taxon>Bacillales</taxon>
        <taxon>Paenibacillaceae</taxon>
        <taxon>Paenibacillus</taxon>
    </lineage>
</organism>
<evidence type="ECO:0008006" key="6">
    <source>
        <dbReference type="Google" id="ProtNLM"/>
    </source>
</evidence>
<dbReference type="Proteomes" id="UP001057134">
    <property type="component" value="Chromosome"/>
</dbReference>
<evidence type="ECO:0000256" key="1">
    <source>
        <dbReference type="SAM" id="SignalP"/>
    </source>
</evidence>
<sequence>MSKHKAWIKMSSIVLSAFIGLSPLITTAEVYAASEPTVTMTGQEILTSGAVMKKYVWKSTRSNKEITTNGNVIEVDLTNPNVKLDVMTGTNDQFTKKQSVLGMATETKAVAGVNGDFYNTQAEGVPMGPEIENGRLMATPPYLPGFYSFAISKDNKPIVDLFTFQGSVMTKDGAKFALGGINKTYYWFEPGGEHSHVDAMFMYTNAWGQSDRSNDGVTVPTEVLVQKGIIQKIADNTTIDMIAPQDGYILRASGKAADFVRQHMKIGDPLKADYDILPQDSTKTYDTKNFKMMIGGHTILVDGGQPTDFSREVDSLCCYRSRTAIGYSQDEKTAYIITVDNSGDSKGLSMKELQQFMIKVGVWKGMNLDGGGSTQMVARPLGEFNPVLINKTETGIQRKVVNGVGVFSTAPQGDVKELFIQAPDFLFLNEQAPLNFKGYDEYYNPIESGSVTAQWSSDNGTFKDNVFTPTKLGIAKVTAASGKGSQSAEIPVVGRNDLAGLQIDATNIALSEGGSYKLPVIATTKSGKSREVPPQLIEWEVLGMKAEVKDGILTVNSLADAKQLQLIARYDGYSTMLTLPIGKDSVWYDLDHNAVLTNSGSKPEESVAASVYIRESAAKNKYLELNYDFSKATGEKWAYANMDTGIQIEGQPQFIKMKVDGDESLNSLRTEIKDNSGKVYYVELAKNINWKGWKQVSADLSDLDLKFPIVVKSVYVYSESVGQDERATVGKIGIDDITFTYKGQLSVPSNNSVKLTVNKTAVTVNNKNMTLEQAPVIVSGNTLIPIRFVTDALGGTVRWDDKERKVTVIRGDKLIDLWIDNPDLLVNGKRITAEVAPKIMNDVTVVPLRILSENMGWKVTWDEKTKQITLQ</sequence>
<dbReference type="PANTHER" id="PTHR40446">
    <property type="entry name" value="N-ACETYLGLUCOSAMINE-1-PHOSPHODIESTER ALPHA-N-ACETYLGLUCOSAMINIDASE"/>
    <property type="match status" value="1"/>
</dbReference>
<evidence type="ECO:0000259" key="3">
    <source>
        <dbReference type="Pfam" id="PF09992"/>
    </source>
</evidence>
<dbReference type="PANTHER" id="PTHR40446:SF2">
    <property type="entry name" value="N-ACETYLGLUCOSAMINE-1-PHOSPHODIESTER ALPHA-N-ACETYLGLUCOSAMINIDASE"/>
    <property type="match status" value="1"/>
</dbReference>
<name>A0ABY4RPK5_9BACL</name>
<feature type="signal peptide" evidence="1">
    <location>
        <begin position="1"/>
        <end position="32"/>
    </location>
</feature>
<feature type="chain" id="PRO_5045778885" description="Copper amine oxidase" evidence="1">
    <location>
        <begin position="33"/>
        <end position="871"/>
    </location>
</feature>
<dbReference type="Gene3D" id="3.30.457.10">
    <property type="entry name" value="Copper amine oxidase-like, N-terminal domain"/>
    <property type="match status" value="1"/>
</dbReference>
<accession>A0ABY4RPK5</accession>
<gene>
    <name evidence="4" type="ORF">SK3146_03652</name>
</gene>
<reference evidence="4" key="2">
    <citation type="journal article" date="2021" name="J Anim Sci Technol">
        <title>Complete genome sequence of Paenibacillus konkukensis sp. nov. SK3146 as a potential probiotic strain.</title>
        <authorList>
            <person name="Jung H.I."/>
            <person name="Park S."/>
            <person name="Niu K.M."/>
            <person name="Lee S.W."/>
            <person name="Kothari D."/>
            <person name="Yi K.J."/>
            <person name="Kim S.K."/>
        </authorList>
    </citation>
    <scope>NUCLEOTIDE SEQUENCE</scope>
    <source>
        <strain evidence="4">SK3146</strain>
    </source>
</reference>
<feature type="domain" description="Copper amine oxidase-like N-terminal" evidence="2">
    <location>
        <begin position="763"/>
        <end position="869"/>
    </location>
</feature>
<dbReference type="SUPFAM" id="SSF55383">
    <property type="entry name" value="Copper amine oxidase, domain N"/>
    <property type="match status" value="1"/>
</dbReference>
<dbReference type="RefSeq" id="WP_249860172.1">
    <property type="nucleotide sequence ID" value="NZ_CP027059.1"/>
</dbReference>
<dbReference type="Pfam" id="PF07833">
    <property type="entry name" value="Cu_amine_oxidN1"/>
    <property type="match status" value="1"/>
</dbReference>
<keyword evidence="1" id="KW-0732">Signal</keyword>
<dbReference type="Pfam" id="PF09992">
    <property type="entry name" value="NAGPA"/>
    <property type="match status" value="1"/>
</dbReference>